<accession>A0A0G2ZBV5</accession>
<keyword evidence="2" id="KW-1185">Reference proteome</keyword>
<reference evidence="1 2" key="1">
    <citation type="submission" date="2015-04" db="EMBL/GenBank/DDBJ databases">
        <title>Complete Genome Sequence of Kosmotoga pacifica SLHLJ1.</title>
        <authorList>
            <person name="Jiang L.J."/>
            <person name="Shao Z.Z."/>
            <person name="Jebbar M."/>
        </authorList>
    </citation>
    <scope>NUCLEOTIDE SEQUENCE [LARGE SCALE GENOMIC DNA]</scope>
    <source>
        <strain evidence="1 2">SLHLJ1</strain>
    </source>
</reference>
<dbReference type="Gene3D" id="3.10.20.30">
    <property type="match status" value="1"/>
</dbReference>
<proteinExistence type="predicted"/>
<dbReference type="Pfam" id="PF02597">
    <property type="entry name" value="ThiS"/>
    <property type="match status" value="1"/>
</dbReference>
<organism evidence="1 2">
    <name type="scientific">Kosmotoga pacifica</name>
    <dbReference type="NCBI Taxonomy" id="1330330"/>
    <lineage>
        <taxon>Bacteria</taxon>
        <taxon>Thermotogati</taxon>
        <taxon>Thermotogota</taxon>
        <taxon>Thermotogae</taxon>
        <taxon>Kosmotogales</taxon>
        <taxon>Kosmotogaceae</taxon>
        <taxon>Kosmotoga</taxon>
    </lineage>
</organism>
<dbReference type="InterPro" id="IPR012675">
    <property type="entry name" value="Beta-grasp_dom_sf"/>
</dbReference>
<dbReference type="Proteomes" id="UP000035159">
    <property type="component" value="Chromosome"/>
</dbReference>
<evidence type="ECO:0000313" key="2">
    <source>
        <dbReference type="Proteomes" id="UP000035159"/>
    </source>
</evidence>
<dbReference type="AlphaFoldDB" id="A0A0G2ZBV5"/>
<dbReference type="OrthoDB" id="48246at2"/>
<dbReference type="InterPro" id="IPR003749">
    <property type="entry name" value="ThiS/MoaD-like"/>
</dbReference>
<dbReference type="InterPro" id="IPR016155">
    <property type="entry name" value="Mopterin_synth/thiamin_S_b"/>
</dbReference>
<dbReference type="PATRIC" id="fig|1330330.3.peg.1359"/>
<gene>
    <name evidence="1" type="ORF">IX53_06705</name>
</gene>
<dbReference type="SUPFAM" id="SSF54285">
    <property type="entry name" value="MoaD/ThiS"/>
    <property type="match status" value="1"/>
</dbReference>
<dbReference type="STRING" id="1330330.IX53_06705"/>
<evidence type="ECO:0000313" key="1">
    <source>
        <dbReference type="EMBL" id="AKI97556.1"/>
    </source>
</evidence>
<dbReference type="KEGG" id="kpf:IX53_06705"/>
<dbReference type="RefSeq" id="WP_047754691.1">
    <property type="nucleotide sequence ID" value="NZ_CAJUHA010000014.1"/>
</dbReference>
<sequence length="62" mass="6905">MDVVYGDKKWSFETELTVAELLKKMGLSREPVLVMADGKIIEKKDIIRKNSKVLIINAANGG</sequence>
<evidence type="ECO:0008006" key="3">
    <source>
        <dbReference type="Google" id="ProtNLM"/>
    </source>
</evidence>
<name>A0A0G2ZBV5_9BACT</name>
<dbReference type="EMBL" id="CP011232">
    <property type="protein sequence ID" value="AKI97556.1"/>
    <property type="molecule type" value="Genomic_DNA"/>
</dbReference>
<protein>
    <recommendedName>
        <fullName evidence="3">Thiamine biosynthesis protein ThiS</fullName>
    </recommendedName>
</protein>